<evidence type="ECO:0000259" key="3">
    <source>
        <dbReference type="Pfam" id="PF22939"/>
    </source>
</evidence>
<evidence type="ECO:0000259" key="4">
    <source>
        <dbReference type="Pfam" id="PF24883"/>
    </source>
</evidence>
<dbReference type="Pfam" id="PF24883">
    <property type="entry name" value="NPHP3_N"/>
    <property type="match status" value="1"/>
</dbReference>
<dbReference type="SUPFAM" id="SSF53474">
    <property type="entry name" value="alpha/beta-Hydrolases"/>
    <property type="match status" value="1"/>
</dbReference>
<evidence type="ECO:0000313" key="6">
    <source>
        <dbReference type="Proteomes" id="UP000319160"/>
    </source>
</evidence>
<protein>
    <submittedName>
        <fullName evidence="5">Uncharacterized protein</fullName>
    </submittedName>
</protein>
<name>A0A553HPY6_9PEZI</name>
<dbReference type="InterPro" id="IPR015943">
    <property type="entry name" value="WD40/YVTN_repeat-like_dom_sf"/>
</dbReference>
<evidence type="ECO:0000256" key="2">
    <source>
        <dbReference type="PROSITE-ProRule" id="PRU00221"/>
    </source>
</evidence>
<dbReference type="SUPFAM" id="SSF50998">
    <property type="entry name" value="Quinoprotein alcohol dehydrogenase-like"/>
    <property type="match status" value="1"/>
</dbReference>
<dbReference type="Pfam" id="PF22939">
    <property type="entry name" value="WHD_GPIID"/>
    <property type="match status" value="1"/>
</dbReference>
<dbReference type="Proteomes" id="UP000319160">
    <property type="component" value="Unassembled WGS sequence"/>
</dbReference>
<dbReference type="EMBL" id="VFLP01000060">
    <property type="protein sequence ID" value="TRX90017.1"/>
    <property type="molecule type" value="Genomic_DNA"/>
</dbReference>
<feature type="repeat" description="WD" evidence="2">
    <location>
        <begin position="1174"/>
        <end position="1205"/>
    </location>
</feature>
<organism evidence="5 6">
    <name type="scientific">Xylaria flabelliformis</name>
    <dbReference type="NCBI Taxonomy" id="2512241"/>
    <lineage>
        <taxon>Eukaryota</taxon>
        <taxon>Fungi</taxon>
        <taxon>Dikarya</taxon>
        <taxon>Ascomycota</taxon>
        <taxon>Pezizomycotina</taxon>
        <taxon>Sordariomycetes</taxon>
        <taxon>Xylariomycetidae</taxon>
        <taxon>Xylariales</taxon>
        <taxon>Xylariaceae</taxon>
        <taxon>Xylaria</taxon>
    </lineage>
</organism>
<dbReference type="InterPro" id="IPR001680">
    <property type="entry name" value="WD40_rpt"/>
</dbReference>
<gene>
    <name evidence="5" type="ORF">FHL15_009118</name>
</gene>
<dbReference type="PANTHER" id="PTHR10039:SF16">
    <property type="entry name" value="GPI INOSITOL-DEACYLASE"/>
    <property type="match status" value="1"/>
</dbReference>
<proteinExistence type="predicted"/>
<dbReference type="InterPro" id="IPR029058">
    <property type="entry name" value="AB_hydrolase_fold"/>
</dbReference>
<dbReference type="OrthoDB" id="1658288at2759"/>
<evidence type="ECO:0000256" key="1">
    <source>
        <dbReference type="ARBA" id="ARBA00022737"/>
    </source>
</evidence>
<accession>A0A553HPY6</accession>
<evidence type="ECO:0000313" key="5">
    <source>
        <dbReference type="EMBL" id="TRX90017.1"/>
    </source>
</evidence>
<dbReference type="PROSITE" id="PS50082">
    <property type="entry name" value="WD_REPEATS_2"/>
    <property type="match status" value="1"/>
</dbReference>
<dbReference type="InterPro" id="IPR056884">
    <property type="entry name" value="NPHP3-like_N"/>
</dbReference>
<sequence length="1635" mass="185223">MYGWADNDPTAVRSFLTLVDKLKRFRSKREQKKESTSDFDKELSRSSEYDITRGRSSELLSVSSTAVNSVSQHRSPSPSTSGFGLHVIHQPEHAVLDIIFVHGLGGHSRKTWSKDHDPSFFWPGLWLPSETDIGSARISTFGYNADWRGGAKSISNVTDFAKELLFEMRFGKDGSGEDLNFGANPIIFVVHSMGGLVVKKAYLLGLHDANYQQVAKGVSAIIFLSTPHRGTNLAKILNRVLAASFQSTKHFISDLSKSSSAIEELNEQFRHVAPNLSIWSFYETLATSIGPWKIMVLEKDSSVLGYPAEISRPLRANHHDVCKFSSPVDSNYVAVRNAIQSLITQLRDQRPETQIQVPSSTTLVDESPDIKDLFRNVPSTETDYDTIRRSWIPDTCEWLLEEKEFISWLNPSSLEPVVLWYTAPPATGKSVLSTFVIDHLRRKDLPCQFFLFKYSDIAKSMVANCIKSLIFQLSRSQPEFRRLLASSSRESLGFDSLDPFLIWKKVIEGMLLELNHTEPIYWVIDALDECDSPKVFLDCIQSFAHRLPVRILIFSRNTDVISTSFNRLSRSISTSRIEKSTGHNQGDIERLAQMELDSMRGSTEFRQQLLEDIMKRSEGNFLWVKLVLEEVMGCHTEEKIREVLNDIPSDMTLMFQRMEKHMLKSIRKSDMTLIRALLEWSTCAQRPLSLKELSQALQPEFSGFLDLKRTIQETCGQFVQVDEYDKVTLLHHTTREYFVQSSESDLLIDSKRTHKNLFTRTLSLFEDKDLQWRLLQNQHAMQSSEPFLFYSAVNWPFHLSRSTSSSECLDALVRVFRGPGVLTWIHVLALLRRLEVVVEASKILATFVDSAKRCKESTDLITYRSADFELLSEWAVDIKKLMGRFASYIVTSPGVLYYTIPPVCPPKTIMHKQFHSTANIRVSRLADANWNDNLCRLYLPSEVHASRMACVGKCLAVLDMKGSVYIWDASNYAELSVVHHGEPVAAFALSGNGGKLCTYGLKRTKLWSTLSGELLSSAANPPTARARTIVFADNDRKLLMGGDDNAIRHIPCDRFRQGWQILNRDLLDDRAQIDGAIVSSPVNVVFNGDRTQVAVSYRGAPLSVWGLRDGRCINRCKRANSMRIDQRRPWCAVDRFTWNPVTGHILGIYRALSVFKWHPMTDEHIETSWMADEIAASPNGRIFATSRTDGSIRIWDFANFSVIYQLSSESLVTEITFSPDSRRFYDIRNGSINTWEPTSLAQFLDTDKHTEEEEIEDKSLTAASKISEEYVEQFEGVAAFSLATDGGSYCVGYEDGNVEHFQKDATQGKKLTRFNNYMPVSHIRWSHDGQLVALADLAGTIQVWKIDRGFKESASSSTLPSPILNGDSNIDEMIFSLDNKHFLIVSMVGKFFVYTTEDGRLVTESDIATGGYEKWLCHPTRSDIVLRCGFHHIDAYRWETLERVWSVAYSEIQLNTNSETLSAESQALAQMSLENKATAKQVVKKALATHDSRYVLVYTTESIYGQGSTNNLNIIPVIALQESAEKGLENSYPNNLAVSPDVVAHMLMPLGIIPGRRLVFIDRDLWLCSYPLGKSFRSTTGAIYNRFYFIPRNWVTQDSLKQCVLAEDGTLFWPKGDRVVLIECNLDETRMNSIF</sequence>
<dbReference type="Gene3D" id="2.130.10.10">
    <property type="entry name" value="YVTN repeat-like/Quinoprotein amine dehydrogenase"/>
    <property type="match status" value="3"/>
</dbReference>
<keyword evidence="6" id="KW-1185">Reference proteome</keyword>
<dbReference type="InterPro" id="IPR011047">
    <property type="entry name" value="Quinoprotein_ADH-like_sf"/>
</dbReference>
<dbReference type="InterPro" id="IPR027417">
    <property type="entry name" value="P-loop_NTPase"/>
</dbReference>
<keyword evidence="1" id="KW-0677">Repeat</keyword>
<dbReference type="SMART" id="SM00320">
    <property type="entry name" value="WD40"/>
    <property type="match status" value="5"/>
</dbReference>
<dbReference type="InterPro" id="IPR054471">
    <property type="entry name" value="GPIID_WHD"/>
</dbReference>
<dbReference type="SUPFAM" id="SSF52540">
    <property type="entry name" value="P-loop containing nucleoside triphosphate hydrolases"/>
    <property type="match status" value="1"/>
</dbReference>
<comment type="caution">
    <text evidence="5">The sequence shown here is derived from an EMBL/GenBank/DDBJ whole genome shotgun (WGS) entry which is preliminary data.</text>
</comment>
<dbReference type="Gene3D" id="3.40.50.1820">
    <property type="entry name" value="alpha/beta hydrolase"/>
    <property type="match status" value="1"/>
</dbReference>
<dbReference type="PANTHER" id="PTHR10039">
    <property type="entry name" value="AMELOGENIN"/>
    <property type="match status" value="1"/>
</dbReference>
<dbReference type="SUPFAM" id="SSF50974">
    <property type="entry name" value="Nitrous oxide reductase, N-terminal domain"/>
    <property type="match status" value="1"/>
</dbReference>
<keyword evidence="2" id="KW-0853">WD repeat</keyword>
<feature type="domain" description="GPI inositol-deacylase winged helix" evidence="3">
    <location>
        <begin position="672"/>
        <end position="743"/>
    </location>
</feature>
<dbReference type="Pfam" id="PF00400">
    <property type="entry name" value="WD40"/>
    <property type="match status" value="1"/>
</dbReference>
<dbReference type="InterPro" id="IPR011045">
    <property type="entry name" value="N2O_reductase_N"/>
</dbReference>
<reference evidence="6" key="1">
    <citation type="submission" date="2019-06" db="EMBL/GenBank/DDBJ databases">
        <title>Draft genome sequence of the griseofulvin-producing fungus Xylaria cubensis strain G536.</title>
        <authorList>
            <person name="Mead M.E."/>
            <person name="Raja H.A."/>
            <person name="Steenwyk J.L."/>
            <person name="Knowles S.L."/>
            <person name="Oberlies N.H."/>
            <person name="Rokas A."/>
        </authorList>
    </citation>
    <scope>NUCLEOTIDE SEQUENCE [LARGE SCALE GENOMIC DNA]</scope>
    <source>
        <strain evidence="6">G536</strain>
    </source>
</reference>
<dbReference type="Gene3D" id="3.40.50.300">
    <property type="entry name" value="P-loop containing nucleotide triphosphate hydrolases"/>
    <property type="match status" value="1"/>
</dbReference>
<feature type="domain" description="Nephrocystin 3-like N-terminal" evidence="4">
    <location>
        <begin position="394"/>
        <end position="556"/>
    </location>
</feature>